<dbReference type="EMBL" id="BAABCA010000004">
    <property type="protein sequence ID" value="GAA4236129.1"/>
    <property type="molecule type" value="Genomic_DNA"/>
</dbReference>
<dbReference type="Proteomes" id="UP001501496">
    <property type="component" value="Unassembled WGS sequence"/>
</dbReference>
<reference evidence="2" key="1">
    <citation type="journal article" date="2019" name="Int. J. Syst. Evol. Microbiol.">
        <title>The Global Catalogue of Microorganisms (GCM) 10K type strain sequencing project: providing services to taxonomists for standard genome sequencing and annotation.</title>
        <authorList>
            <consortium name="The Broad Institute Genomics Platform"/>
            <consortium name="The Broad Institute Genome Sequencing Center for Infectious Disease"/>
            <person name="Wu L."/>
            <person name="Ma J."/>
        </authorList>
    </citation>
    <scope>NUCLEOTIDE SEQUENCE [LARGE SCALE GENOMIC DNA]</scope>
    <source>
        <strain evidence="2">JCM 17630</strain>
    </source>
</reference>
<accession>A0ABP8C9M4</accession>
<sequence>MASINPLNGKLGLRKAKHLLRRATFNYTKEQLDIFANMTATEAVNSIATNPTNVLSEPYDPLPTDAPDGFWTSSGQHPNTFSGSGRKRSHVTAWWWYNAINQVSLKHKLSFFLHTSFTVAKDLGVGYSEFFYDHIRLLDFYALGNIKTLAKKITLDNAMLDYLDNTQNNKNNPNENYAREYLELFTILKGEQIGEGNYTNYTEIDIQQAAKVFSGFKKQYDRNGNIDADTNLPTGYLNIYQHDTNNKTFSSAFGNKVITGRNTTTGIFEELDDFVDMVFNQPETAKAYCRKLYRYFVKSKWDATIETDVIEPLAELLIDNNYEILPVVKKLLTSEHFYDIGDGNETDNIIGALIKSPLQLLSEIFSIFSVSFPDPKTEPSLFYKNFFFWFIHGTYFKAAGMEFYNPDSVAGYPPYYQEPNFDQIWFSSNTIIGRYKIIESLIIGRNTINPNAKIYTSIDTVAFIEDKIAIDIAKDPNTLVVQLAELLYPESIDTDRANYFKQFLIEDSNDYYWSGAWQKYINTHSEDDKLTVKTRLDALIIAMVNAAEFQLM</sequence>
<protein>
    <recommendedName>
        <fullName evidence="3">DUF1800 domain-containing protein</fullName>
    </recommendedName>
</protein>
<name>A0ABP8C9M4_9FLAO</name>
<dbReference type="RefSeq" id="WP_344788054.1">
    <property type="nucleotide sequence ID" value="NZ_BAABCA010000004.1"/>
</dbReference>
<gene>
    <name evidence="1" type="ORF">GCM10022291_19780</name>
</gene>
<keyword evidence="2" id="KW-1185">Reference proteome</keyword>
<comment type="caution">
    <text evidence="1">The sequence shown here is derived from an EMBL/GenBank/DDBJ whole genome shotgun (WGS) entry which is preliminary data.</text>
</comment>
<organism evidence="1 2">
    <name type="scientific">Postechiella marina</name>
    <dbReference type="NCBI Taxonomy" id="943941"/>
    <lineage>
        <taxon>Bacteria</taxon>
        <taxon>Pseudomonadati</taxon>
        <taxon>Bacteroidota</taxon>
        <taxon>Flavobacteriia</taxon>
        <taxon>Flavobacteriales</taxon>
        <taxon>Flavobacteriaceae</taxon>
        <taxon>Postechiella</taxon>
    </lineage>
</organism>
<evidence type="ECO:0000313" key="2">
    <source>
        <dbReference type="Proteomes" id="UP001501496"/>
    </source>
</evidence>
<proteinExistence type="predicted"/>
<evidence type="ECO:0008006" key="3">
    <source>
        <dbReference type="Google" id="ProtNLM"/>
    </source>
</evidence>
<evidence type="ECO:0000313" key="1">
    <source>
        <dbReference type="EMBL" id="GAA4236129.1"/>
    </source>
</evidence>
<dbReference type="Pfam" id="PF08811">
    <property type="entry name" value="DUF1800"/>
    <property type="match status" value="1"/>
</dbReference>
<dbReference type="InterPro" id="IPR014917">
    <property type="entry name" value="DUF1800"/>
</dbReference>